<dbReference type="GO" id="GO:0030943">
    <property type="term" value="F:mitochondrion targeting sequence binding"/>
    <property type="evidence" value="ECO:0007669"/>
    <property type="project" value="TreeGrafter"/>
</dbReference>
<proteinExistence type="inferred from homology"/>
<keyword evidence="14" id="KW-1185">Reference proteome</keyword>
<protein>
    <recommendedName>
        <fullName evidence="15">Mitochondrial import receptor subunit TOM70</fullName>
    </recommendedName>
</protein>
<keyword evidence="8 12" id="KW-0472">Membrane</keyword>
<feature type="repeat" description="TPR" evidence="10">
    <location>
        <begin position="535"/>
        <end position="568"/>
    </location>
</feature>
<keyword evidence="5 10" id="KW-0802">TPR repeat</keyword>
<feature type="compositionally biased region" description="Basic and acidic residues" evidence="11">
    <location>
        <begin position="255"/>
        <end position="269"/>
    </location>
</feature>
<evidence type="ECO:0000256" key="3">
    <source>
        <dbReference type="ARBA" id="ARBA00022737"/>
    </source>
</evidence>
<evidence type="ECO:0000313" key="13">
    <source>
        <dbReference type="EMBL" id="KAK2187247.1"/>
    </source>
</evidence>
<feature type="compositionally biased region" description="Basic and acidic residues" evidence="11">
    <location>
        <begin position="48"/>
        <end position="66"/>
    </location>
</feature>
<accession>A0AAD9UF78</accession>
<keyword evidence="6 12" id="KW-1133">Transmembrane helix</keyword>
<dbReference type="Pfam" id="PF13432">
    <property type="entry name" value="TPR_16"/>
    <property type="match status" value="1"/>
</dbReference>
<evidence type="ECO:0000256" key="4">
    <source>
        <dbReference type="ARBA" id="ARBA00022787"/>
    </source>
</evidence>
<evidence type="ECO:0000256" key="9">
    <source>
        <dbReference type="ARBA" id="ARBA00038030"/>
    </source>
</evidence>
<feature type="region of interest" description="Disordered" evidence="11">
    <location>
        <begin position="236"/>
        <end position="284"/>
    </location>
</feature>
<dbReference type="SMART" id="SM00028">
    <property type="entry name" value="TPR"/>
    <property type="match status" value="10"/>
</dbReference>
<dbReference type="AlphaFoldDB" id="A0AAD9UF78"/>
<reference evidence="13" key="1">
    <citation type="journal article" date="2023" name="Mol. Biol. Evol.">
        <title>Third-Generation Sequencing Reveals the Adaptive Role of the Epigenome in Three Deep-Sea Polychaetes.</title>
        <authorList>
            <person name="Perez M."/>
            <person name="Aroh O."/>
            <person name="Sun Y."/>
            <person name="Lan Y."/>
            <person name="Juniper S.K."/>
            <person name="Young C.R."/>
            <person name="Angers B."/>
            <person name="Qian P.Y."/>
        </authorList>
    </citation>
    <scope>NUCLEOTIDE SEQUENCE</scope>
    <source>
        <strain evidence="13">R07B-5</strain>
    </source>
</reference>
<feature type="transmembrane region" description="Helical" evidence="12">
    <location>
        <begin position="20"/>
        <end position="39"/>
    </location>
</feature>
<keyword evidence="3" id="KW-0677">Repeat</keyword>
<evidence type="ECO:0000256" key="6">
    <source>
        <dbReference type="ARBA" id="ARBA00022989"/>
    </source>
</evidence>
<feature type="repeat" description="TPR" evidence="10">
    <location>
        <begin position="76"/>
        <end position="109"/>
    </location>
</feature>
<evidence type="ECO:0000256" key="10">
    <source>
        <dbReference type="PROSITE-ProRule" id="PRU00339"/>
    </source>
</evidence>
<sequence length="602" mass="67467">MMAAKIARSSGGVTEGWSKWQIAFAVGTPIAIGAGILYYRSRSRSRQRTTDSKPKDAKKSAEDHQKQQVADPLERAQIAKNKGNKYFKGHKYKEAIACYTEAISICPPESKKDLATFYQNRAAAYEHLENYEQVVGDCTKALDLNSKYIKALFRRAKAFEQKGDLTSCLEDVTAVCILEGFQNQQSLLMADRVLRELGKAKADAAYKNRVPVEPSPQFILTYFSAFANDPILNSLSMDKGAGEPTDSAESSEASEPEKHQDETPEKEMAEEIIDGDGGKNTTKTSPFQEALECLRHKRYHKIVHLCSTEIVLSNSPHLSEALLLRATFYLLRGEGNKALEDFDRLIDISVADKRVRSNALIKRGSLKMQNGQQAEALNDFATAIKDDPENSDIYHHRGQLHLLIDKVEEALKDFQKSVTLSPEFAVAHVQKCYTEYRLAFARHNQVELQNAMKSFEDTLEKFVDCAEGYALYGQALCDQQMFAKADENFKKAMQLEADNGNIYVHRGLLRLQWKQNIDEASRLINQALEVDDKCEFAYETLGTIEVQRGNLSKAIDLFNKAINLAKTEVEMAHLFSLLDAAIAQSRVASKFGINVPTISSIM</sequence>
<comment type="caution">
    <text evidence="13">The sequence shown here is derived from an EMBL/GenBank/DDBJ whole genome shotgun (WGS) entry which is preliminary data.</text>
</comment>
<dbReference type="PROSITE" id="PS50005">
    <property type="entry name" value="TPR"/>
    <property type="match status" value="5"/>
</dbReference>
<dbReference type="GO" id="GO:0030150">
    <property type="term" value="P:protein import into mitochondrial matrix"/>
    <property type="evidence" value="ECO:0007669"/>
    <property type="project" value="TreeGrafter"/>
</dbReference>
<dbReference type="PANTHER" id="PTHR46208:SF1">
    <property type="entry name" value="MITOCHONDRIAL IMPORT RECEPTOR SUBUNIT TOM70"/>
    <property type="match status" value="1"/>
</dbReference>
<dbReference type="Gene3D" id="1.25.40.10">
    <property type="entry name" value="Tetratricopeptide repeat domain"/>
    <property type="match status" value="2"/>
</dbReference>
<keyword evidence="2 12" id="KW-0812">Transmembrane</keyword>
<dbReference type="Pfam" id="PF00515">
    <property type="entry name" value="TPR_1"/>
    <property type="match status" value="1"/>
</dbReference>
<dbReference type="EMBL" id="JAODUO010000173">
    <property type="protein sequence ID" value="KAK2187247.1"/>
    <property type="molecule type" value="Genomic_DNA"/>
</dbReference>
<gene>
    <name evidence="13" type="ORF">NP493_172g03084</name>
</gene>
<evidence type="ECO:0000256" key="2">
    <source>
        <dbReference type="ARBA" id="ARBA00022692"/>
    </source>
</evidence>
<feature type="repeat" description="TPR" evidence="10">
    <location>
        <begin position="466"/>
        <end position="499"/>
    </location>
</feature>
<keyword evidence="4" id="KW-1000">Mitochondrion outer membrane</keyword>
<dbReference type="SUPFAM" id="SSF48452">
    <property type="entry name" value="TPR-like"/>
    <property type="match status" value="2"/>
</dbReference>
<evidence type="ECO:0000256" key="12">
    <source>
        <dbReference type="SAM" id="Phobius"/>
    </source>
</evidence>
<dbReference type="GO" id="GO:0045039">
    <property type="term" value="P:protein insertion into mitochondrial inner membrane"/>
    <property type="evidence" value="ECO:0007669"/>
    <property type="project" value="TreeGrafter"/>
</dbReference>
<evidence type="ECO:0000256" key="5">
    <source>
        <dbReference type="ARBA" id="ARBA00022803"/>
    </source>
</evidence>
<evidence type="ECO:0000256" key="7">
    <source>
        <dbReference type="ARBA" id="ARBA00023128"/>
    </source>
</evidence>
<dbReference type="PANTHER" id="PTHR46208">
    <property type="entry name" value="MITOCHONDRIAL IMPORT RECEPTOR SUBUNIT TOM70"/>
    <property type="match status" value="1"/>
</dbReference>
<keyword evidence="7" id="KW-0496">Mitochondrion</keyword>
<evidence type="ECO:0000256" key="11">
    <source>
        <dbReference type="SAM" id="MobiDB-lite"/>
    </source>
</evidence>
<evidence type="ECO:0000256" key="8">
    <source>
        <dbReference type="ARBA" id="ARBA00023136"/>
    </source>
</evidence>
<evidence type="ECO:0000313" key="14">
    <source>
        <dbReference type="Proteomes" id="UP001209878"/>
    </source>
</evidence>
<feature type="region of interest" description="Disordered" evidence="11">
    <location>
        <begin position="43"/>
        <end position="71"/>
    </location>
</feature>
<feature type="repeat" description="TPR" evidence="10">
    <location>
        <begin position="391"/>
        <end position="424"/>
    </location>
</feature>
<name>A0AAD9UF78_RIDPI</name>
<evidence type="ECO:0008006" key="15">
    <source>
        <dbReference type="Google" id="ProtNLM"/>
    </source>
</evidence>
<dbReference type="GO" id="GO:0005741">
    <property type="term" value="C:mitochondrial outer membrane"/>
    <property type="evidence" value="ECO:0007669"/>
    <property type="project" value="UniProtKB-SubCell"/>
</dbReference>
<dbReference type="InterPro" id="IPR019734">
    <property type="entry name" value="TPR_rpt"/>
</dbReference>
<organism evidence="13 14">
    <name type="scientific">Ridgeia piscesae</name>
    <name type="common">Tubeworm</name>
    <dbReference type="NCBI Taxonomy" id="27915"/>
    <lineage>
        <taxon>Eukaryota</taxon>
        <taxon>Metazoa</taxon>
        <taxon>Spiralia</taxon>
        <taxon>Lophotrochozoa</taxon>
        <taxon>Annelida</taxon>
        <taxon>Polychaeta</taxon>
        <taxon>Sedentaria</taxon>
        <taxon>Canalipalpata</taxon>
        <taxon>Sabellida</taxon>
        <taxon>Siboglinidae</taxon>
        <taxon>Ridgeia</taxon>
    </lineage>
</organism>
<dbReference type="GO" id="GO:0008320">
    <property type="term" value="F:protein transmembrane transporter activity"/>
    <property type="evidence" value="ECO:0007669"/>
    <property type="project" value="TreeGrafter"/>
</dbReference>
<feature type="repeat" description="TPR" evidence="10">
    <location>
        <begin position="357"/>
        <end position="390"/>
    </location>
</feature>
<comment type="similarity">
    <text evidence="9">Belongs to the Tom70 family.</text>
</comment>
<evidence type="ECO:0000256" key="1">
    <source>
        <dbReference type="ARBA" id="ARBA00004572"/>
    </source>
</evidence>
<comment type="subcellular location">
    <subcellularLocation>
        <location evidence="1">Mitochondrion outer membrane</location>
        <topology evidence="1">Single-pass membrane protein</topology>
    </subcellularLocation>
</comment>
<dbReference type="Proteomes" id="UP001209878">
    <property type="component" value="Unassembled WGS sequence"/>
</dbReference>
<dbReference type="InterPro" id="IPR011990">
    <property type="entry name" value="TPR-like_helical_dom_sf"/>
</dbReference>